<evidence type="ECO:0000313" key="1">
    <source>
        <dbReference type="EMBL" id="MCQ9210072.1"/>
    </source>
</evidence>
<evidence type="ECO:0000313" key="2">
    <source>
        <dbReference type="Proteomes" id="UP001059480"/>
    </source>
</evidence>
<dbReference type="EMBL" id="JANHNZ010000004">
    <property type="protein sequence ID" value="MCQ9210072.1"/>
    <property type="molecule type" value="Genomic_DNA"/>
</dbReference>
<gene>
    <name evidence="1" type="ORF">NPA36_05860</name>
</gene>
<protein>
    <submittedName>
        <fullName evidence="1">YceD family protein</fullName>
    </submittedName>
</protein>
<sequence>MKKSLKQLEDLKEEPQYFDEFLNVENSLKARDLSVLAVSPVRIEGFLLYENHSVVAHFKCTLDITLPSSRSLQPVQVPMELEVRERYVPEAYLGNELPESATEEIVIPLEDDWIDLQPAVEDTILLSIPLRVLSKEEMDQDSMPSGQDWNLVSEEQYRLQKQLQKEQTVDPRLASLQSFFDQDETEE</sequence>
<accession>A0ABT1WNF4</accession>
<reference evidence="1" key="3">
    <citation type="journal article" date="2023" name="Microbiol. Resour. Announc.">
        <title>Draft Genome Sequence of Granulicatella sp. Strain S8, Isolated from a Marine Fish, Seriola quinqueradiata.</title>
        <authorList>
            <person name="Lee M."/>
            <person name="Farooq A."/>
            <person name="Jeong J.B."/>
            <person name="Jung M.Y."/>
        </authorList>
    </citation>
    <scope>NUCLEOTIDE SEQUENCE</scope>
    <source>
        <strain evidence="1">S8</strain>
    </source>
</reference>
<proteinExistence type="predicted"/>
<keyword evidence="2" id="KW-1185">Reference proteome</keyword>
<name>A0ABT1WNF4_9LACT</name>
<dbReference type="Pfam" id="PF02620">
    <property type="entry name" value="YceD"/>
    <property type="match status" value="1"/>
</dbReference>
<reference evidence="1" key="2">
    <citation type="journal article" date="2023" name="Curr. Microbiol.">
        <title>Granulicatella seriolae sp. nov., a Novel Facultative Anaerobe Isolated from Yellowtail Marine Fish.</title>
        <authorList>
            <person name="Lee M."/>
            <person name="Choi Y.J."/>
            <person name="Farooq A."/>
            <person name="Jeong J.B."/>
            <person name="Jung M.Y."/>
        </authorList>
    </citation>
    <scope>NUCLEOTIDE SEQUENCE</scope>
    <source>
        <strain evidence="1">S8</strain>
    </source>
</reference>
<comment type="caution">
    <text evidence="1">The sequence shown here is derived from an EMBL/GenBank/DDBJ whole genome shotgun (WGS) entry which is preliminary data.</text>
</comment>
<dbReference type="InterPro" id="IPR003772">
    <property type="entry name" value="YceD"/>
</dbReference>
<dbReference type="Proteomes" id="UP001059480">
    <property type="component" value="Unassembled WGS sequence"/>
</dbReference>
<reference evidence="1" key="1">
    <citation type="submission" date="2022-07" db="EMBL/GenBank/DDBJ databases">
        <authorList>
            <person name="Jung M.-Y."/>
            <person name="Lee M."/>
        </authorList>
    </citation>
    <scope>NUCLEOTIDE SEQUENCE</scope>
    <source>
        <strain evidence="1">S8</strain>
    </source>
</reference>
<organism evidence="1 2">
    <name type="scientific">Granulicatella seriolae</name>
    <dbReference type="NCBI Taxonomy" id="2967226"/>
    <lineage>
        <taxon>Bacteria</taxon>
        <taxon>Bacillati</taxon>
        <taxon>Bacillota</taxon>
        <taxon>Bacilli</taxon>
        <taxon>Lactobacillales</taxon>
        <taxon>Carnobacteriaceae</taxon>
        <taxon>Granulicatella</taxon>
    </lineage>
</organism>
<dbReference type="RefSeq" id="WP_256945186.1">
    <property type="nucleotide sequence ID" value="NZ_JANHNZ010000004.1"/>
</dbReference>